<sequence>MKEFILDNGMKLIYENRPSMLTSVSIGLEAGASVEDWLLGLAHATEHMIFKGTETRSEKTINEELSKIFGFSNAMTNFPYVIYYGTLLGEDLYKGLDIFSDILLNPSFPIEGFKEEMDSIKEELNEWDEELQQFCEDKLLIHSFNKNRLKYPIIGRIEDLNRITLEDIKDFYKRYYSPKNAVISIVSDLTFEEVKEKVERYFGGWKGEEVEVQDSIEIPRLGEYIDFREGINSCRVEMIFTISNLTHEEIKSFRIFNEFFGEGMNSILFDTLRTKNGLVYDVITTISNEKHIGLYKIEFSTSKEKLDKSLTLVKEAFNNVEKYEKDFTKEKIEELYKSIKLKKLFKEEQSIRLANSMTTYAIMFKDTNILTDMLEGIEKLTSKDIIHVAKKVLKNPSIEIIMPRGLYE</sequence>
<dbReference type="InterPro" id="IPR011765">
    <property type="entry name" value="Pept_M16_N"/>
</dbReference>
<dbReference type="Gene3D" id="3.30.830.10">
    <property type="entry name" value="Metalloenzyme, LuxS/M16 peptidase-like"/>
    <property type="match status" value="2"/>
</dbReference>
<keyword evidence="6" id="KW-1185">Reference proteome</keyword>
<comment type="similarity">
    <text evidence="1">Belongs to the peptidase M16 family.</text>
</comment>
<reference evidence="5 6" key="1">
    <citation type="submission" date="2016-06" db="EMBL/GenBank/DDBJ databases">
        <authorList>
            <person name="Kjaerup R.B."/>
            <person name="Dalgaard T.S."/>
            <person name="Juul-Madsen H.R."/>
        </authorList>
    </citation>
    <scope>NUCLEOTIDE SEQUENCE [LARGE SCALE GENOMIC DNA]</scope>
    <source>
        <strain evidence="5 6">373-A1</strain>
    </source>
</reference>
<dbReference type="InterPro" id="IPR007863">
    <property type="entry name" value="Peptidase_M16_C"/>
</dbReference>
<evidence type="ECO:0000313" key="6">
    <source>
        <dbReference type="Proteomes" id="UP000092714"/>
    </source>
</evidence>
<dbReference type="AlphaFoldDB" id="A0A1B8RL42"/>
<protein>
    <submittedName>
        <fullName evidence="5">Peptidase M16</fullName>
    </submittedName>
</protein>
<keyword evidence="2" id="KW-0175">Coiled coil</keyword>
<dbReference type="PANTHER" id="PTHR11851">
    <property type="entry name" value="METALLOPROTEASE"/>
    <property type="match status" value="1"/>
</dbReference>
<organism evidence="5 6">
    <name type="scientific">Clostridium paraputrificum</name>
    <dbReference type="NCBI Taxonomy" id="29363"/>
    <lineage>
        <taxon>Bacteria</taxon>
        <taxon>Bacillati</taxon>
        <taxon>Bacillota</taxon>
        <taxon>Clostridia</taxon>
        <taxon>Eubacteriales</taxon>
        <taxon>Clostridiaceae</taxon>
        <taxon>Clostridium</taxon>
    </lineage>
</organism>
<feature type="domain" description="Peptidase M16 C-terminal" evidence="4">
    <location>
        <begin position="162"/>
        <end position="335"/>
    </location>
</feature>
<evidence type="ECO:0000313" key="5">
    <source>
        <dbReference type="EMBL" id="OBY09535.1"/>
    </source>
</evidence>
<comment type="caution">
    <text evidence="5">The sequence shown here is derived from an EMBL/GenBank/DDBJ whole genome shotgun (WGS) entry which is preliminary data.</text>
</comment>
<dbReference type="SUPFAM" id="SSF63411">
    <property type="entry name" value="LuxS/MPP-like metallohydrolase"/>
    <property type="match status" value="2"/>
</dbReference>
<dbReference type="eggNOG" id="COG0612">
    <property type="taxonomic scope" value="Bacteria"/>
</dbReference>
<dbReference type="Pfam" id="PF00675">
    <property type="entry name" value="Peptidase_M16"/>
    <property type="match status" value="1"/>
</dbReference>
<gene>
    <name evidence="5" type="ORF">CP373A1_15660</name>
</gene>
<evidence type="ECO:0000256" key="2">
    <source>
        <dbReference type="SAM" id="Coils"/>
    </source>
</evidence>
<evidence type="ECO:0000259" key="3">
    <source>
        <dbReference type="Pfam" id="PF00675"/>
    </source>
</evidence>
<feature type="coiled-coil region" evidence="2">
    <location>
        <begin position="110"/>
        <end position="137"/>
    </location>
</feature>
<dbReference type="RefSeq" id="WP_065254810.1">
    <property type="nucleotide sequence ID" value="NZ_JAQLCW010000010.1"/>
</dbReference>
<dbReference type="Pfam" id="PF05193">
    <property type="entry name" value="Peptidase_M16_C"/>
    <property type="match status" value="1"/>
</dbReference>
<evidence type="ECO:0000259" key="4">
    <source>
        <dbReference type="Pfam" id="PF05193"/>
    </source>
</evidence>
<accession>A0A1B8RL42</accession>
<dbReference type="PANTHER" id="PTHR11851:SF49">
    <property type="entry name" value="MITOCHONDRIAL-PROCESSING PEPTIDASE SUBUNIT ALPHA"/>
    <property type="match status" value="1"/>
</dbReference>
<dbReference type="Proteomes" id="UP000092714">
    <property type="component" value="Unassembled WGS sequence"/>
</dbReference>
<dbReference type="GO" id="GO:0046872">
    <property type="term" value="F:metal ion binding"/>
    <property type="evidence" value="ECO:0007669"/>
    <property type="project" value="InterPro"/>
</dbReference>
<dbReference type="InterPro" id="IPR050361">
    <property type="entry name" value="MPP/UQCRC_Complex"/>
</dbReference>
<name>A0A1B8RL42_9CLOT</name>
<evidence type="ECO:0000256" key="1">
    <source>
        <dbReference type="ARBA" id="ARBA00007261"/>
    </source>
</evidence>
<feature type="domain" description="Peptidase M16 N-terminal" evidence="3">
    <location>
        <begin position="15"/>
        <end position="155"/>
    </location>
</feature>
<dbReference type="OrthoDB" id="9811314at2"/>
<dbReference type="InterPro" id="IPR011249">
    <property type="entry name" value="Metalloenz_LuxS/M16"/>
</dbReference>
<dbReference type="EMBL" id="MAPZ01000031">
    <property type="protein sequence ID" value="OBY09535.1"/>
    <property type="molecule type" value="Genomic_DNA"/>
</dbReference>
<proteinExistence type="inferred from homology"/>